<dbReference type="PROSITE" id="PS50056">
    <property type="entry name" value="TYR_PHOSPHATASE_2"/>
    <property type="match status" value="1"/>
</dbReference>
<feature type="region of interest" description="Disordered" evidence="14">
    <location>
        <begin position="99"/>
        <end position="129"/>
    </location>
</feature>
<dbReference type="Pfam" id="PF01363">
    <property type="entry name" value="FYVE"/>
    <property type="match status" value="1"/>
</dbReference>
<evidence type="ECO:0000313" key="19">
    <source>
        <dbReference type="Proteomes" id="UP000034805"/>
    </source>
</evidence>
<dbReference type="GO" id="GO:0012505">
    <property type="term" value="C:endomembrane system"/>
    <property type="evidence" value="ECO:0007669"/>
    <property type="project" value="UniProtKB-SubCell"/>
</dbReference>
<dbReference type="Proteomes" id="UP000034805">
    <property type="component" value="Unassembled WGS sequence"/>
</dbReference>
<evidence type="ECO:0000256" key="11">
    <source>
        <dbReference type="PIRSR" id="PIRSR630564-1"/>
    </source>
</evidence>
<dbReference type="FunFam" id="3.30.40.10:FF:000073">
    <property type="entry name" value="myotubularin-related protein 4 isoform X2"/>
    <property type="match status" value="1"/>
</dbReference>
<dbReference type="PROSITE" id="PS50178">
    <property type="entry name" value="ZF_FYVE"/>
    <property type="match status" value="1"/>
</dbReference>
<dbReference type="InterPro" id="IPR000306">
    <property type="entry name" value="Znf_FYVE"/>
</dbReference>
<dbReference type="PROSITE" id="PS51339">
    <property type="entry name" value="PPASE_MYOTUBULARIN"/>
    <property type="match status" value="1"/>
</dbReference>
<feature type="binding site" evidence="12">
    <location>
        <begin position="242"/>
        <end position="248"/>
    </location>
    <ligand>
        <name>substrate</name>
    </ligand>
</feature>
<feature type="domain" description="FYVE-type" evidence="16">
    <location>
        <begin position="723"/>
        <end position="783"/>
    </location>
</feature>
<evidence type="ECO:0000256" key="5">
    <source>
        <dbReference type="ARBA" id="ARBA00022771"/>
    </source>
</evidence>
<dbReference type="Gene3D" id="3.90.190.10">
    <property type="entry name" value="Protein tyrosine phosphatase superfamily"/>
    <property type="match status" value="1"/>
</dbReference>
<dbReference type="InterPro" id="IPR046978">
    <property type="entry name" value="MTMR4_FYVE"/>
</dbReference>
<reference evidence="18 19" key="1">
    <citation type="submission" date="2015-08" db="EMBL/GenBank/DDBJ databases">
        <title>The genome of the Asian arowana (Scleropages formosus).</title>
        <authorList>
            <person name="Tan M.H."/>
            <person name="Gan H.M."/>
            <person name="Croft L.J."/>
            <person name="Austin C.M."/>
        </authorList>
    </citation>
    <scope>NUCLEOTIDE SEQUENCE [LARGE SCALE GENOMIC DNA]</scope>
    <source>
        <strain evidence="18">Aro1</strain>
    </source>
</reference>
<keyword evidence="7" id="KW-0862">Zinc</keyword>
<dbReference type="GO" id="GO:0046474">
    <property type="term" value="P:glycerophospholipid biosynthetic process"/>
    <property type="evidence" value="ECO:0007669"/>
    <property type="project" value="UniProtKB-ARBA"/>
</dbReference>
<evidence type="ECO:0000256" key="12">
    <source>
        <dbReference type="PIRSR" id="PIRSR630564-2"/>
    </source>
</evidence>
<comment type="caution">
    <text evidence="18">The sequence shown here is derived from an EMBL/GenBank/DDBJ whole genome shotgun (WGS) entry which is preliminary data.</text>
</comment>
<evidence type="ECO:0000256" key="13">
    <source>
        <dbReference type="PROSITE-ProRule" id="PRU00091"/>
    </source>
</evidence>
<feature type="region of interest" description="Disordered" evidence="14">
    <location>
        <begin position="563"/>
        <end position="588"/>
    </location>
</feature>
<evidence type="ECO:0000256" key="8">
    <source>
        <dbReference type="ARBA" id="ARBA00023098"/>
    </source>
</evidence>
<evidence type="ECO:0000256" key="2">
    <source>
        <dbReference type="ARBA" id="ARBA00007471"/>
    </source>
</evidence>
<sequence>MGCDLQNAWRLSDINANYKLCSSYPQKLLVPGWITDKELESVASFRSWKRIPVVVYRHQRNGMVIARGSQPEISWWGWRNTEDEYLVTSIAKACALNPGSRAAGGSTSRPRSEGGDNSDGDFDSSLTACPGPDASATPQKLLILDARSYTAAVANRAKGGGCECEEYYPNCEVAFMGMANIHAIRNSFQSLRAVCSQIPDPANWLSALESTRWLQHLSVMLKAATVVCSAVEREGRPVLVHCSDGWDRTPQIVALAKILLDPYYRTLEGFQVLVETEWLDFGHKFGDRCGHQENTDDVSEQCPVFVQWLDCVHQLLKQFPCLFEFNEAFLVKLVQHTYSCLYGTFLCNNNREREARNIYKRTCSVWSLLRTGNKNFQNFLYIPSHDTVLQPVCHTRALHLWTAVYLPTSSPCTAAEDAVELYLSPSSQGEELSARSLDRSVTSSAHSASLVRREKWFVTEKDKEMHVLKIVGEKKRSLTSVTFDRRLPKTRSMDNLVSACDGGAPLTRTSSDPNLNKHCQEGPRLPDPEATGCHNFRREVARPAGSPVHSGWLSAAKSSVPCSPRQLLTAPSPPPPAPAYLDDDGLPVPTDAVQQRLRQIEAGYKQEVEVLRRQVRQLQMRLESKQFCTPPSEPDVDYEDDITCLRESDDSAGGGGEDSVSEHSEDRFSDCSWDRVERKDTEVSVPRCLLQVYVPSCRYTAFLPALAVPFRPPRVHVTRWVPDHMASHCFNCDCEFWIAKRRHHCRNCGNVFCKDCCHLKLPIPDQQLYDPVLVCNCCYDLLLESRTREIRSQQLKKAIATASS</sequence>
<dbReference type="GO" id="GO:0010506">
    <property type="term" value="P:regulation of autophagy"/>
    <property type="evidence" value="ECO:0007669"/>
    <property type="project" value="TreeGrafter"/>
</dbReference>
<dbReference type="PANTHER" id="PTHR10807">
    <property type="entry name" value="MYOTUBULARIN-RELATED"/>
    <property type="match status" value="1"/>
</dbReference>
<dbReference type="Pfam" id="PF06602">
    <property type="entry name" value="Myotub-related"/>
    <property type="match status" value="1"/>
</dbReference>
<dbReference type="GO" id="GO:0005829">
    <property type="term" value="C:cytosol"/>
    <property type="evidence" value="ECO:0007669"/>
    <property type="project" value="UniProtKB-ARBA"/>
</dbReference>
<dbReference type="GO" id="GO:0004722">
    <property type="term" value="F:protein serine/threonine phosphatase activity"/>
    <property type="evidence" value="ECO:0007669"/>
    <property type="project" value="UniProtKB-ARBA"/>
</dbReference>
<dbReference type="Gene3D" id="3.30.40.10">
    <property type="entry name" value="Zinc/RING finger domain, C3HC4 (zinc finger)"/>
    <property type="match status" value="1"/>
</dbReference>
<dbReference type="PROSITE" id="PS00383">
    <property type="entry name" value="TYR_PHOSPHATASE_1"/>
    <property type="match status" value="1"/>
</dbReference>
<dbReference type="GO" id="GO:0004438">
    <property type="term" value="F:phosphatidylinositol-3-phosphate phosphatase activity"/>
    <property type="evidence" value="ECO:0007669"/>
    <property type="project" value="UniProtKB-ARBA"/>
</dbReference>
<evidence type="ECO:0000259" key="16">
    <source>
        <dbReference type="PROSITE" id="PS50178"/>
    </source>
</evidence>
<dbReference type="InterPro" id="IPR030564">
    <property type="entry name" value="Myotubularin"/>
</dbReference>
<evidence type="ECO:0000259" key="15">
    <source>
        <dbReference type="PROSITE" id="PS50056"/>
    </source>
</evidence>
<dbReference type="InterPro" id="IPR017455">
    <property type="entry name" value="Znf_FYVE-rel"/>
</dbReference>
<dbReference type="InterPro" id="IPR016130">
    <property type="entry name" value="Tyr_Pase_AS"/>
</dbReference>
<dbReference type="EC" id="3.1.3.95" evidence="3"/>
<name>A0A0P7TY05_SCLFO</name>
<organism evidence="18 19">
    <name type="scientific">Scleropages formosus</name>
    <name type="common">Asian bonytongue</name>
    <name type="synonym">Osteoglossum formosum</name>
    <dbReference type="NCBI Taxonomy" id="113540"/>
    <lineage>
        <taxon>Eukaryota</taxon>
        <taxon>Metazoa</taxon>
        <taxon>Chordata</taxon>
        <taxon>Craniata</taxon>
        <taxon>Vertebrata</taxon>
        <taxon>Euteleostomi</taxon>
        <taxon>Actinopterygii</taxon>
        <taxon>Neopterygii</taxon>
        <taxon>Teleostei</taxon>
        <taxon>Osteoglossocephala</taxon>
        <taxon>Osteoglossomorpha</taxon>
        <taxon>Osteoglossiformes</taxon>
        <taxon>Osteoglossidae</taxon>
        <taxon>Scleropages</taxon>
    </lineage>
</organism>
<feature type="domain" description="Myotubularin phosphatase" evidence="17">
    <location>
        <begin position="1"/>
        <end position="405"/>
    </location>
</feature>
<feature type="binding site" evidence="12">
    <location>
        <begin position="180"/>
        <end position="181"/>
    </location>
    <ligand>
        <name>substrate</name>
    </ligand>
</feature>
<dbReference type="GO" id="GO:0046856">
    <property type="term" value="P:phosphatidylinositol dephosphorylation"/>
    <property type="evidence" value="ECO:0007669"/>
    <property type="project" value="UniProtKB-ARBA"/>
</dbReference>
<dbReference type="EMBL" id="JARO02005752">
    <property type="protein sequence ID" value="KPP66292.1"/>
    <property type="molecule type" value="Genomic_DNA"/>
</dbReference>
<accession>A0A0P7TY05</accession>
<dbReference type="InterPro" id="IPR000387">
    <property type="entry name" value="Tyr_Pase_dom"/>
</dbReference>
<evidence type="ECO:0000256" key="7">
    <source>
        <dbReference type="ARBA" id="ARBA00022833"/>
    </source>
</evidence>
<proteinExistence type="inferred from homology"/>
<dbReference type="GO" id="GO:0016020">
    <property type="term" value="C:membrane"/>
    <property type="evidence" value="ECO:0007669"/>
    <property type="project" value="TreeGrafter"/>
</dbReference>
<evidence type="ECO:0000256" key="14">
    <source>
        <dbReference type="SAM" id="MobiDB-lite"/>
    </source>
</evidence>
<dbReference type="InterPro" id="IPR013083">
    <property type="entry name" value="Znf_RING/FYVE/PHD"/>
</dbReference>
<gene>
    <name evidence="18" type="ORF">Z043_115224</name>
</gene>
<dbReference type="GO" id="GO:0008270">
    <property type="term" value="F:zinc ion binding"/>
    <property type="evidence" value="ECO:0007669"/>
    <property type="project" value="UniProtKB-KW"/>
</dbReference>
<evidence type="ECO:0000256" key="10">
    <source>
        <dbReference type="ARBA" id="ARBA00032571"/>
    </source>
</evidence>
<dbReference type="SMART" id="SM00064">
    <property type="entry name" value="FYVE"/>
    <property type="match status" value="1"/>
</dbReference>
<protein>
    <recommendedName>
        <fullName evidence="3">phosphatidylinositol-3,5-bisphosphate 3-phosphatase</fullName>
        <ecNumber evidence="3">3.1.3.95</ecNumber>
    </recommendedName>
    <alternativeName>
        <fullName evidence="10">Phosphatidylinositol-3,5-bisphosphate 3-phosphatase</fullName>
    </alternativeName>
</protein>
<feature type="active site" description="Phosphocysteine intermediate" evidence="11">
    <location>
        <position position="242"/>
    </location>
</feature>
<dbReference type="SMART" id="SM00404">
    <property type="entry name" value="PTPc_motif"/>
    <property type="match status" value="1"/>
</dbReference>
<evidence type="ECO:0000256" key="4">
    <source>
        <dbReference type="ARBA" id="ARBA00022723"/>
    </source>
</evidence>
<evidence type="ECO:0000256" key="1">
    <source>
        <dbReference type="ARBA" id="ARBA00004184"/>
    </source>
</evidence>
<dbReference type="InterPro" id="IPR011011">
    <property type="entry name" value="Znf_FYVE_PHD"/>
</dbReference>
<dbReference type="InterPro" id="IPR029021">
    <property type="entry name" value="Prot-tyrosine_phosphatase-like"/>
</dbReference>
<dbReference type="AlphaFoldDB" id="A0A0P7TY05"/>
<feature type="domain" description="Tyrosine specific protein phosphatases" evidence="15">
    <location>
        <begin position="211"/>
        <end position="255"/>
    </location>
</feature>
<keyword evidence="9" id="KW-0472">Membrane</keyword>
<evidence type="ECO:0000256" key="9">
    <source>
        <dbReference type="ARBA" id="ARBA00023136"/>
    </source>
</evidence>
<keyword evidence="4" id="KW-0479">Metal-binding</keyword>
<feature type="binding site" evidence="12">
    <location>
        <begin position="155"/>
        <end position="158"/>
    </location>
    <ligand>
        <name>substrate</name>
    </ligand>
</feature>
<comment type="similarity">
    <text evidence="2">Belongs to the protein-tyrosine phosphatase family. Non-receptor class myotubularin subfamily.</text>
</comment>
<dbReference type="CDD" id="cd15733">
    <property type="entry name" value="FYVE_MTMR4"/>
    <property type="match status" value="1"/>
</dbReference>
<keyword evidence="5 13" id="KW-0863">Zinc-finger</keyword>
<dbReference type="InterPro" id="IPR003595">
    <property type="entry name" value="Tyr_Pase_cat"/>
</dbReference>
<dbReference type="GO" id="GO:0052629">
    <property type="term" value="F:phosphatidylinositol-3,5-bisphosphate 3-phosphatase activity"/>
    <property type="evidence" value="ECO:0007669"/>
    <property type="project" value="UniProtKB-EC"/>
</dbReference>
<evidence type="ECO:0000256" key="3">
    <source>
        <dbReference type="ARBA" id="ARBA00012903"/>
    </source>
</evidence>
<dbReference type="InterPro" id="IPR010569">
    <property type="entry name" value="Myotubularin-like_Pase_dom"/>
</dbReference>
<dbReference type="GO" id="GO:0061952">
    <property type="term" value="P:midbody abscission"/>
    <property type="evidence" value="ECO:0007669"/>
    <property type="project" value="UniProtKB-ARBA"/>
</dbReference>
<keyword evidence="8" id="KW-0443">Lipid metabolism</keyword>
<keyword evidence="6" id="KW-0378">Hydrolase</keyword>
<dbReference type="GO" id="GO:0019903">
    <property type="term" value="F:protein phosphatase binding"/>
    <property type="evidence" value="ECO:0007669"/>
    <property type="project" value="UniProtKB-ARBA"/>
</dbReference>
<evidence type="ECO:0000256" key="6">
    <source>
        <dbReference type="ARBA" id="ARBA00022801"/>
    </source>
</evidence>
<dbReference type="SUPFAM" id="SSF57903">
    <property type="entry name" value="FYVE/PHD zinc finger"/>
    <property type="match status" value="1"/>
</dbReference>
<comment type="subcellular location">
    <subcellularLocation>
        <location evidence="1">Endomembrane system</location>
        <topology evidence="1">Peripheral membrane protein</topology>
    </subcellularLocation>
</comment>
<evidence type="ECO:0000259" key="17">
    <source>
        <dbReference type="PROSITE" id="PS51339"/>
    </source>
</evidence>
<dbReference type="InterPro" id="IPR030590">
    <property type="entry name" value="MTMR4_PTP"/>
</dbReference>
<dbReference type="PANTHER" id="PTHR10807:SF64">
    <property type="entry name" value="MYOTUBULARIN-RELATED PROTEIN 4"/>
    <property type="match status" value="1"/>
</dbReference>
<dbReference type="CDD" id="cd14587">
    <property type="entry name" value="PTP-MTMR4"/>
    <property type="match status" value="1"/>
</dbReference>
<dbReference type="SUPFAM" id="SSF52799">
    <property type="entry name" value="(Phosphotyrosine protein) phosphatases II"/>
    <property type="match status" value="1"/>
</dbReference>
<feature type="region of interest" description="Disordered" evidence="14">
    <location>
        <begin position="646"/>
        <end position="666"/>
    </location>
</feature>
<dbReference type="GO" id="GO:0060090">
    <property type="term" value="F:molecular adaptor activity"/>
    <property type="evidence" value="ECO:0007669"/>
    <property type="project" value="UniProtKB-ARBA"/>
</dbReference>
<evidence type="ECO:0000313" key="18">
    <source>
        <dbReference type="EMBL" id="KPP66292.1"/>
    </source>
</evidence>